<dbReference type="AlphaFoldDB" id="A0A9W6U3H5"/>
<evidence type="ECO:0000313" key="1">
    <source>
        <dbReference type="EMBL" id="GMF25248.1"/>
    </source>
</evidence>
<sequence>MDRKAITTKSNVSGDITQLLLILIKKAVSDYMRISGDDHTTTGGVSHFSGAKYALSSGRDTSTVETTVPPLHGTPTYCLEVILRMLVISAGCERIRSNSEHAGTLSSNSEPAPMHWTPTNIEVAALWSLQERMNKGKRDEEIHLKRKLLMQTMMVLNEGSSCYPLNRGIRCFGVGMIQNTRKIEGVAV</sequence>
<proteinExistence type="predicted"/>
<name>A0A9W6U3H5_9STRA</name>
<evidence type="ECO:0000313" key="2">
    <source>
        <dbReference type="Proteomes" id="UP001165083"/>
    </source>
</evidence>
<accession>A0A9W6U3H5</accession>
<protein>
    <submittedName>
        <fullName evidence="1">Unnamed protein product</fullName>
    </submittedName>
</protein>
<comment type="caution">
    <text evidence="1">The sequence shown here is derived from an EMBL/GenBank/DDBJ whole genome shotgun (WGS) entry which is preliminary data.</text>
</comment>
<organism evidence="1 2">
    <name type="scientific">Phytophthora lilii</name>
    <dbReference type="NCBI Taxonomy" id="2077276"/>
    <lineage>
        <taxon>Eukaryota</taxon>
        <taxon>Sar</taxon>
        <taxon>Stramenopiles</taxon>
        <taxon>Oomycota</taxon>
        <taxon>Peronosporomycetes</taxon>
        <taxon>Peronosporales</taxon>
        <taxon>Peronosporaceae</taxon>
        <taxon>Phytophthora</taxon>
    </lineage>
</organism>
<keyword evidence="2" id="KW-1185">Reference proteome</keyword>
<dbReference type="Proteomes" id="UP001165083">
    <property type="component" value="Unassembled WGS sequence"/>
</dbReference>
<dbReference type="EMBL" id="BSXW01000545">
    <property type="protein sequence ID" value="GMF25248.1"/>
    <property type="molecule type" value="Genomic_DNA"/>
</dbReference>
<gene>
    <name evidence="1" type="ORF">Plil01_001039900</name>
</gene>
<reference evidence="1" key="1">
    <citation type="submission" date="2023-04" db="EMBL/GenBank/DDBJ databases">
        <title>Phytophthora lilii NBRC 32176.</title>
        <authorList>
            <person name="Ichikawa N."/>
            <person name="Sato H."/>
            <person name="Tonouchi N."/>
        </authorList>
    </citation>
    <scope>NUCLEOTIDE SEQUENCE</scope>
    <source>
        <strain evidence="1">NBRC 32176</strain>
    </source>
</reference>